<dbReference type="SMART" id="SM00360">
    <property type="entry name" value="RRM"/>
    <property type="match status" value="1"/>
</dbReference>
<keyword evidence="1 2" id="KW-0694">RNA-binding</keyword>
<feature type="domain" description="RRM" evidence="4">
    <location>
        <begin position="74"/>
        <end position="151"/>
    </location>
</feature>
<dbReference type="PANTHER" id="PTHR19965">
    <property type="entry name" value="RNA AND EXPORT FACTOR BINDING PROTEIN"/>
    <property type="match status" value="1"/>
</dbReference>
<feature type="compositionally biased region" description="Polar residues" evidence="3">
    <location>
        <begin position="44"/>
        <end position="54"/>
    </location>
</feature>
<dbReference type="GO" id="GO:0003729">
    <property type="term" value="F:mRNA binding"/>
    <property type="evidence" value="ECO:0007669"/>
    <property type="project" value="TreeGrafter"/>
</dbReference>
<feature type="compositionally biased region" description="Low complexity" evidence="3">
    <location>
        <begin position="168"/>
        <end position="185"/>
    </location>
</feature>
<gene>
    <name evidence="5" type="primary">YRA1</name>
    <name evidence="5" type="ORF">H4R34_004176</name>
</gene>
<dbReference type="Pfam" id="PF00076">
    <property type="entry name" value="RRM_1"/>
    <property type="match status" value="1"/>
</dbReference>
<dbReference type="PROSITE" id="PS50102">
    <property type="entry name" value="RRM"/>
    <property type="match status" value="1"/>
</dbReference>
<dbReference type="Gene3D" id="3.30.70.330">
    <property type="match status" value="1"/>
</dbReference>
<proteinExistence type="predicted"/>
<dbReference type="Pfam" id="PF13865">
    <property type="entry name" value="FoP_duplication"/>
    <property type="match status" value="1"/>
</dbReference>
<dbReference type="InterPro" id="IPR051229">
    <property type="entry name" value="ALYREF_mRNA_export"/>
</dbReference>
<dbReference type="OrthoDB" id="1049195at2759"/>
<dbReference type="Proteomes" id="UP001151582">
    <property type="component" value="Unassembled WGS sequence"/>
</dbReference>
<accession>A0A9W8EBX8</accession>
<dbReference type="SMART" id="SM01218">
    <property type="entry name" value="FoP_duplication"/>
    <property type="match status" value="1"/>
</dbReference>
<dbReference type="GO" id="GO:0005634">
    <property type="term" value="C:nucleus"/>
    <property type="evidence" value="ECO:0007669"/>
    <property type="project" value="TreeGrafter"/>
</dbReference>
<dbReference type="EMBL" id="JANBQB010000484">
    <property type="protein sequence ID" value="KAJ1975871.1"/>
    <property type="molecule type" value="Genomic_DNA"/>
</dbReference>
<dbReference type="InterPro" id="IPR000504">
    <property type="entry name" value="RRM_dom"/>
</dbReference>
<feature type="region of interest" description="Disordered" evidence="3">
    <location>
        <begin position="164"/>
        <end position="203"/>
    </location>
</feature>
<evidence type="ECO:0000256" key="3">
    <source>
        <dbReference type="SAM" id="MobiDB-lite"/>
    </source>
</evidence>
<name>A0A9W8EBX8_9FUNG</name>
<comment type="caution">
    <text evidence="5">The sequence shown here is derived from an EMBL/GenBank/DDBJ whole genome shotgun (WGS) entry which is preliminary data.</text>
</comment>
<evidence type="ECO:0000313" key="6">
    <source>
        <dbReference type="Proteomes" id="UP001151582"/>
    </source>
</evidence>
<dbReference type="GO" id="GO:0006406">
    <property type="term" value="P:mRNA export from nucleus"/>
    <property type="evidence" value="ECO:0007669"/>
    <property type="project" value="TreeGrafter"/>
</dbReference>
<evidence type="ECO:0000256" key="1">
    <source>
        <dbReference type="ARBA" id="ARBA00022884"/>
    </source>
</evidence>
<dbReference type="InterPro" id="IPR025715">
    <property type="entry name" value="FoP_C"/>
</dbReference>
<protein>
    <submittedName>
        <fullName evidence="5">RNA-binding RNA annealing protein</fullName>
    </submittedName>
</protein>
<evidence type="ECO:0000259" key="4">
    <source>
        <dbReference type="PROSITE" id="PS50102"/>
    </source>
</evidence>
<sequence>MSSSLLDKSLDAIVDEHKQKSRRTGGRQQTGGSGGPRRHAAGGRSQQRASQQPYSRLGNVGTVGGVGSAASNSSQIIVTNLDYNVTSKDLRDLFSQIGPVTRANLNFDQKGQSKGTAEVHFARRNDAVRAVATYNNVTLDGRPMRISVVASADALIPAASPIMAAHNPRPAQSGRRSGRSSNSQHRTPRTKQPKDVTASAEQLDAEMEAYMAVDKDNE</sequence>
<dbReference type="InterPro" id="IPR035979">
    <property type="entry name" value="RBD_domain_sf"/>
</dbReference>
<dbReference type="SUPFAM" id="SSF54928">
    <property type="entry name" value="RNA-binding domain, RBD"/>
    <property type="match status" value="1"/>
</dbReference>
<evidence type="ECO:0000256" key="2">
    <source>
        <dbReference type="PROSITE-ProRule" id="PRU00176"/>
    </source>
</evidence>
<dbReference type="AlphaFoldDB" id="A0A9W8EBX8"/>
<dbReference type="PANTHER" id="PTHR19965:SF35">
    <property type="entry name" value="RNA ANNEALING PROTEIN YRA1"/>
    <property type="match status" value="1"/>
</dbReference>
<evidence type="ECO:0000313" key="5">
    <source>
        <dbReference type="EMBL" id="KAJ1975871.1"/>
    </source>
</evidence>
<feature type="region of interest" description="Disordered" evidence="3">
    <location>
        <begin position="1"/>
        <end position="60"/>
    </location>
</feature>
<reference evidence="5" key="1">
    <citation type="submission" date="2022-07" db="EMBL/GenBank/DDBJ databases">
        <title>Phylogenomic reconstructions and comparative analyses of Kickxellomycotina fungi.</title>
        <authorList>
            <person name="Reynolds N.K."/>
            <person name="Stajich J.E."/>
            <person name="Barry K."/>
            <person name="Grigoriev I.V."/>
            <person name="Crous P."/>
            <person name="Smith M.E."/>
        </authorList>
    </citation>
    <scope>NUCLEOTIDE SEQUENCE</scope>
    <source>
        <strain evidence="5">RSA 567</strain>
    </source>
</reference>
<feature type="compositionally biased region" description="Basic and acidic residues" evidence="3">
    <location>
        <begin position="8"/>
        <end position="18"/>
    </location>
</feature>
<dbReference type="InterPro" id="IPR012677">
    <property type="entry name" value="Nucleotide-bd_a/b_plait_sf"/>
</dbReference>
<organism evidence="5 6">
    <name type="scientific">Dimargaris verticillata</name>
    <dbReference type="NCBI Taxonomy" id="2761393"/>
    <lineage>
        <taxon>Eukaryota</taxon>
        <taxon>Fungi</taxon>
        <taxon>Fungi incertae sedis</taxon>
        <taxon>Zoopagomycota</taxon>
        <taxon>Kickxellomycotina</taxon>
        <taxon>Dimargaritomycetes</taxon>
        <taxon>Dimargaritales</taxon>
        <taxon>Dimargaritaceae</taxon>
        <taxon>Dimargaris</taxon>
    </lineage>
</organism>
<keyword evidence="6" id="KW-1185">Reference proteome</keyword>